<evidence type="ECO:0000313" key="2">
    <source>
        <dbReference type="EMBL" id="EJD38091.1"/>
    </source>
</evidence>
<proteinExistence type="predicted"/>
<feature type="compositionally biased region" description="Basic and acidic residues" evidence="1">
    <location>
        <begin position="1"/>
        <end position="28"/>
    </location>
</feature>
<dbReference type="EMBL" id="JH687830">
    <property type="protein sequence ID" value="EJD38091.1"/>
    <property type="molecule type" value="Genomic_DNA"/>
</dbReference>
<accession>J0WWX4</accession>
<dbReference type="InParanoid" id="J0WWX4"/>
<feature type="compositionally biased region" description="Low complexity" evidence="1">
    <location>
        <begin position="83"/>
        <end position="100"/>
    </location>
</feature>
<evidence type="ECO:0000256" key="1">
    <source>
        <dbReference type="SAM" id="MobiDB-lite"/>
    </source>
</evidence>
<dbReference type="Proteomes" id="UP000006514">
    <property type="component" value="Unassembled WGS sequence"/>
</dbReference>
<dbReference type="AlphaFoldDB" id="J0WWX4"/>
<feature type="compositionally biased region" description="Low complexity" evidence="1">
    <location>
        <begin position="33"/>
        <end position="46"/>
    </location>
</feature>
<feature type="compositionally biased region" description="Low complexity" evidence="1">
    <location>
        <begin position="181"/>
        <end position="191"/>
    </location>
</feature>
<keyword evidence="3" id="KW-1185">Reference proteome</keyword>
<sequence length="392" mass="41057">MTADREILSQLDKEGVVQYGEHRTRSATEESIPVPAAAAGPSADAAPLPPPTPSAEPAAPAVDPLAGQVPSTPQAPQTPSPAPASAAGPSGSPATGAPATPHRPPSPTPGRKGLAERLSEAIRTPGPHTVFPPEPEEARAEGAESTHAQRGDIPLEDQGRRAASPDSRPSAEGPTPSAQLAADPAEDPAAAVPSPFGMRAGRRRRDAAAVAAEAVEPSPFANLMTNLRNSLLAGVQSFTTPRKKMPETSRPQRARVPPPAITKDLFSPETYSPDPRELPTFQLSPPPPVTRARARPSHATIDEDHDLRSDGYAVSFVTADNELSPQTRKTDCQSTKMSLQRIGMQLGIGLISRMGYTMAGAVLMPHLKWDLGGLELKSLPTHPSSLTLPSTL</sequence>
<name>J0WWX4_AURST</name>
<protein>
    <submittedName>
        <fullName evidence="2">Uncharacterized protein</fullName>
    </submittedName>
</protein>
<organism evidence="2 3">
    <name type="scientific">Auricularia subglabra (strain TFB-10046 / SS5)</name>
    <name type="common">White-rot fungus</name>
    <name type="synonym">Auricularia delicata (strain TFB10046)</name>
    <dbReference type="NCBI Taxonomy" id="717982"/>
    <lineage>
        <taxon>Eukaryota</taxon>
        <taxon>Fungi</taxon>
        <taxon>Dikarya</taxon>
        <taxon>Basidiomycota</taxon>
        <taxon>Agaricomycotina</taxon>
        <taxon>Agaricomycetes</taxon>
        <taxon>Auriculariales</taxon>
        <taxon>Auriculariaceae</taxon>
        <taxon>Auricularia</taxon>
    </lineage>
</organism>
<feature type="region of interest" description="Disordered" evidence="1">
    <location>
        <begin position="241"/>
        <end position="302"/>
    </location>
</feature>
<dbReference type="KEGG" id="adl:AURDEDRAFT_129064"/>
<gene>
    <name evidence="2" type="ORF">AURDEDRAFT_129064</name>
</gene>
<feature type="compositionally biased region" description="Basic and acidic residues" evidence="1">
    <location>
        <begin position="136"/>
        <end position="150"/>
    </location>
</feature>
<reference evidence="3" key="1">
    <citation type="journal article" date="2012" name="Science">
        <title>The Paleozoic origin of enzymatic lignin decomposition reconstructed from 31 fungal genomes.</title>
        <authorList>
            <person name="Floudas D."/>
            <person name="Binder M."/>
            <person name="Riley R."/>
            <person name="Barry K."/>
            <person name="Blanchette R.A."/>
            <person name="Henrissat B."/>
            <person name="Martinez A.T."/>
            <person name="Otillar R."/>
            <person name="Spatafora J.W."/>
            <person name="Yadav J.S."/>
            <person name="Aerts A."/>
            <person name="Benoit I."/>
            <person name="Boyd A."/>
            <person name="Carlson A."/>
            <person name="Copeland A."/>
            <person name="Coutinho P.M."/>
            <person name="de Vries R.P."/>
            <person name="Ferreira P."/>
            <person name="Findley K."/>
            <person name="Foster B."/>
            <person name="Gaskell J."/>
            <person name="Glotzer D."/>
            <person name="Gorecki P."/>
            <person name="Heitman J."/>
            <person name="Hesse C."/>
            <person name="Hori C."/>
            <person name="Igarashi K."/>
            <person name="Jurgens J.A."/>
            <person name="Kallen N."/>
            <person name="Kersten P."/>
            <person name="Kohler A."/>
            <person name="Kuees U."/>
            <person name="Kumar T.K.A."/>
            <person name="Kuo A."/>
            <person name="LaButti K."/>
            <person name="Larrondo L.F."/>
            <person name="Lindquist E."/>
            <person name="Ling A."/>
            <person name="Lombard V."/>
            <person name="Lucas S."/>
            <person name="Lundell T."/>
            <person name="Martin R."/>
            <person name="McLaughlin D.J."/>
            <person name="Morgenstern I."/>
            <person name="Morin E."/>
            <person name="Murat C."/>
            <person name="Nagy L.G."/>
            <person name="Nolan M."/>
            <person name="Ohm R.A."/>
            <person name="Patyshakuliyeva A."/>
            <person name="Rokas A."/>
            <person name="Ruiz-Duenas F.J."/>
            <person name="Sabat G."/>
            <person name="Salamov A."/>
            <person name="Samejima M."/>
            <person name="Schmutz J."/>
            <person name="Slot J.C."/>
            <person name="St John F."/>
            <person name="Stenlid J."/>
            <person name="Sun H."/>
            <person name="Sun S."/>
            <person name="Syed K."/>
            <person name="Tsang A."/>
            <person name="Wiebenga A."/>
            <person name="Young D."/>
            <person name="Pisabarro A."/>
            <person name="Eastwood D.C."/>
            <person name="Martin F."/>
            <person name="Cullen D."/>
            <person name="Grigoriev I.V."/>
            <person name="Hibbett D.S."/>
        </authorList>
    </citation>
    <scope>NUCLEOTIDE SEQUENCE [LARGE SCALE GENOMIC DNA]</scope>
    <source>
        <strain evidence="3">TFB10046</strain>
    </source>
</reference>
<feature type="region of interest" description="Disordered" evidence="1">
    <location>
        <begin position="1"/>
        <end position="214"/>
    </location>
</feature>
<evidence type="ECO:0000313" key="3">
    <source>
        <dbReference type="Proteomes" id="UP000006514"/>
    </source>
</evidence>